<dbReference type="Proteomes" id="UP000007754">
    <property type="component" value="Chromosome 13"/>
</dbReference>
<proteinExistence type="predicted"/>
<organism evidence="1 2">
    <name type="scientific">Taeniopygia guttata</name>
    <name type="common">Zebra finch</name>
    <name type="synonym">Poephila guttata</name>
    <dbReference type="NCBI Taxonomy" id="59729"/>
    <lineage>
        <taxon>Eukaryota</taxon>
        <taxon>Metazoa</taxon>
        <taxon>Chordata</taxon>
        <taxon>Craniata</taxon>
        <taxon>Vertebrata</taxon>
        <taxon>Euteleostomi</taxon>
        <taxon>Archelosauria</taxon>
        <taxon>Archosauria</taxon>
        <taxon>Dinosauria</taxon>
        <taxon>Saurischia</taxon>
        <taxon>Theropoda</taxon>
        <taxon>Coelurosauria</taxon>
        <taxon>Aves</taxon>
        <taxon>Neognathae</taxon>
        <taxon>Neoaves</taxon>
        <taxon>Telluraves</taxon>
        <taxon>Australaves</taxon>
        <taxon>Passeriformes</taxon>
        <taxon>Passeroidea</taxon>
        <taxon>Estrildidae</taxon>
        <taxon>Estrildinae</taxon>
        <taxon>Taeniopygia</taxon>
    </lineage>
</organism>
<dbReference type="InParanoid" id="A0A674H157"/>
<evidence type="ECO:0000313" key="2">
    <source>
        <dbReference type="Proteomes" id="UP000007754"/>
    </source>
</evidence>
<reference evidence="1 2" key="1">
    <citation type="journal article" date="2010" name="Nature">
        <title>The genome of a songbird.</title>
        <authorList>
            <person name="Warren W.C."/>
            <person name="Clayton D.F."/>
            <person name="Ellegren H."/>
            <person name="Arnold A.P."/>
            <person name="Hillier L.W."/>
            <person name="Kunstner A."/>
            <person name="Searle S."/>
            <person name="White S."/>
            <person name="Vilella A.J."/>
            <person name="Fairley S."/>
            <person name="Heger A."/>
            <person name="Kong L."/>
            <person name="Ponting C.P."/>
            <person name="Jarvis E.D."/>
            <person name="Mello C.V."/>
            <person name="Minx P."/>
            <person name="Lovell P."/>
            <person name="Velho T.A."/>
            <person name="Ferris M."/>
            <person name="Balakrishnan C.N."/>
            <person name="Sinha S."/>
            <person name="Blatti C."/>
            <person name="London S.E."/>
            <person name="Li Y."/>
            <person name="Lin Y.C."/>
            <person name="George J."/>
            <person name="Sweedler J."/>
            <person name="Southey B."/>
            <person name="Gunaratne P."/>
            <person name="Watson M."/>
            <person name="Nam K."/>
            <person name="Backstrom N."/>
            <person name="Smeds L."/>
            <person name="Nabholz B."/>
            <person name="Itoh Y."/>
            <person name="Whitney O."/>
            <person name="Pfenning A.R."/>
            <person name="Howard J."/>
            <person name="Volker M."/>
            <person name="Skinner B.M."/>
            <person name="Griffin D.K."/>
            <person name="Ye L."/>
            <person name="McLaren W.M."/>
            <person name="Flicek P."/>
            <person name="Quesada V."/>
            <person name="Velasco G."/>
            <person name="Lopez-Otin C."/>
            <person name="Puente X.S."/>
            <person name="Olender T."/>
            <person name="Lancet D."/>
            <person name="Smit A.F."/>
            <person name="Hubley R."/>
            <person name="Konkel M.K."/>
            <person name="Walker J.A."/>
            <person name="Batzer M.A."/>
            <person name="Gu W."/>
            <person name="Pollock D.D."/>
            <person name="Chen L."/>
            <person name="Cheng Z."/>
            <person name="Eichler E.E."/>
            <person name="Stapley J."/>
            <person name="Slate J."/>
            <person name="Ekblom R."/>
            <person name="Birkhead T."/>
            <person name="Burke T."/>
            <person name="Burt D."/>
            <person name="Scharff C."/>
            <person name="Adam I."/>
            <person name="Richard H."/>
            <person name="Sultan M."/>
            <person name="Soldatov A."/>
            <person name="Lehrach H."/>
            <person name="Edwards S.V."/>
            <person name="Yang S.P."/>
            <person name="Li X."/>
            <person name="Graves T."/>
            <person name="Fulton L."/>
            <person name="Nelson J."/>
            <person name="Chinwalla A."/>
            <person name="Hou S."/>
            <person name="Mardis E.R."/>
            <person name="Wilson R.K."/>
        </authorList>
    </citation>
    <scope>NUCLEOTIDE SEQUENCE [LARGE SCALE GENOMIC DNA]</scope>
</reference>
<dbReference type="Ensembl" id="ENSTGUT00000040066.1">
    <property type="protein sequence ID" value="ENSTGUP00000028241.1"/>
    <property type="gene ID" value="ENSTGUG00000019787.1"/>
</dbReference>
<dbReference type="AlphaFoldDB" id="A0A674H157"/>
<sequence length="66" mass="7598">SSPAFASPLLSREITCVALDFRSSLNQKLLESKVRTKTNRCKIWTCSVVLYNLCPNRWQNIVVREI</sequence>
<keyword evidence="2" id="KW-1185">Reference proteome</keyword>
<name>A0A674H157_TAEGU</name>
<protein>
    <submittedName>
        <fullName evidence="1">Uncharacterized protein</fullName>
    </submittedName>
</protein>
<reference evidence="1" key="2">
    <citation type="submission" date="2025-08" db="UniProtKB">
        <authorList>
            <consortium name="Ensembl"/>
        </authorList>
    </citation>
    <scope>IDENTIFICATION</scope>
</reference>
<reference evidence="1" key="3">
    <citation type="submission" date="2025-09" db="UniProtKB">
        <authorList>
            <consortium name="Ensembl"/>
        </authorList>
    </citation>
    <scope>IDENTIFICATION</scope>
</reference>
<accession>A0A674H157</accession>
<evidence type="ECO:0000313" key="1">
    <source>
        <dbReference type="Ensembl" id="ENSTGUP00000028241.1"/>
    </source>
</evidence>